<evidence type="ECO:0000313" key="6">
    <source>
        <dbReference type="EMBL" id="KAK6181350.1"/>
    </source>
</evidence>
<feature type="transmembrane region" description="Helical" evidence="5">
    <location>
        <begin position="369"/>
        <end position="390"/>
    </location>
</feature>
<dbReference type="Proteomes" id="UP001347796">
    <property type="component" value="Unassembled WGS sequence"/>
</dbReference>
<evidence type="ECO:0000256" key="5">
    <source>
        <dbReference type="SAM" id="Phobius"/>
    </source>
</evidence>
<reference evidence="6 7" key="1">
    <citation type="submission" date="2024-01" db="EMBL/GenBank/DDBJ databases">
        <title>The genome of the rayed Mediterranean limpet Patella caerulea (Linnaeus, 1758).</title>
        <authorList>
            <person name="Anh-Thu Weber A."/>
            <person name="Halstead-Nussloch G."/>
        </authorList>
    </citation>
    <scope>NUCLEOTIDE SEQUENCE [LARGE SCALE GENOMIC DNA]</scope>
    <source>
        <strain evidence="6">AATW-2023a</strain>
        <tissue evidence="6">Whole specimen</tissue>
    </source>
</reference>
<feature type="transmembrane region" description="Helical" evidence="5">
    <location>
        <begin position="123"/>
        <end position="143"/>
    </location>
</feature>
<keyword evidence="7" id="KW-1185">Reference proteome</keyword>
<evidence type="ECO:0000256" key="2">
    <source>
        <dbReference type="ARBA" id="ARBA00022692"/>
    </source>
</evidence>
<feature type="transmembrane region" description="Helical" evidence="5">
    <location>
        <begin position="218"/>
        <end position="239"/>
    </location>
</feature>
<dbReference type="PANTHER" id="PTHR23507">
    <property type="entry name" value="ZGC:174356"/>
    <property type="match status" value="1"/>
</dbReference>
<dbReference type="GO" id="GO:0016020">
    <property type="term" value="C:membrane"/>
    <property type="evidence" value="ECO:0007669"/>
    <property type="project" value="UniProtKB-SubCell"/>
</dbReference>
<gene>
    <name evidence="6" type="ORF">SNE40_009222</name>
</gene>
<feature type="transmembrane region" description="Helical" evidence="5">
    <location>
        <begin position="149"/>
        <end position="176"/>
    </location>
</feature>
<evidence type="ECO:0000313" key="7">
    <source>
        <dbReference type="Proteomes" id="UP001347796"/>
    </source>
</evidence>
<comment type="subcellular location">
    <subcellularLocation>
        <location evidence="1">Membrane</location>
        <topology evidence="1">Multi-pass membrane protein</topology>
    </subcellularLocation>
</comment>
<dbReference type="AlphaFoldDB" id="A0AAN8Q2V1"/>
<feature type="transmembrane region" description="Helical" evidence="5">
    <location>
        <begin position="344"/>
        <end position="363"/>
    </location>
</feature>
<evidence type="ECO:0000256" key="1">
    <source>
        <dbReference type="ARBA" id="ARBA00004141"/>
    </source>
</evidence>
<dbReference type="InterPro" id="IPR011701">
    <property type="entry name" value="MFS"/>
</dbReference>
<dbReference type="InterPro" id="IPR036259">
    <property type="entry name" value="MFS_trans_sf"/>
</dbReference>
<organism evidence="6 7">
    <name type="scientific">Patella caerulea</name>
    <name type="common">Rayed Mediterranean limpet</name>
    <dbReference type="NCBI Taxonomy" id="87958"/>
    <lineage>
        <taxon>Eukaryota</taxon>
        <taxon>Metazoa</taxon>
        <taxon>Spiralia</taxon>
        <taxon>Lophotrochozoa</taxon>
        <taxon>Mollusca</taxon>
        <taxon>Gastropoda</taxon>
        <taxon>Patellogastropoda</taxon>
        <taxon>Patelloidea</taxon>
        <taxon>Patellidae</taxon>
        <taxon>Patella</taxon>
    </lineage>
</organism>
<dbReference type="GO" id="GO:0022857">
    <property type="term" value="F:transmembrane transporter activity"/>
    <property type="evidence" value="ECO:0007669"/>
    <property type="project" value="InterPro"/>
</dbReference>
<keyword evidence="3 5" id="KW-1133">Transmembrane helix</keyword>
<dbReference type="PANTHER" id="PTHR23507:SF1">
    <property type="entry name" value="FI18259P1-RELATED"/>
    <property type="match status" value="1"/>
</dbReference>
<protein>
    <recommendedName>
        <fullName evidence="8">Proton-coupled folate transporter</fullName>
    </recommendedName>
</protein>
<dbReference type="SUPFAM" id="SSF103473">
    <property type="entry name" value="MFS general substrate transporter"/>
    <property type="match status" value="1"/>
</dbReference>
<dbReference type="EMBL" id="JAZGQO010000007">
    <property type="protein sequence ID" value="KAK6181350.1"/>
    <property type="molecule type" value="Genomic_DNA"/>
</dbReference>
<feature type="transmembrane region" description="Helical" evidence="5">
    <location>
        <begin position="436"/>
        <end position="455"/>
    </location>
</feature>
<evidence type="ECO:0000256" key="3">
    <source>
        <dbReference type="ARBA" id="ARBA00022989"/>
    </source>
</evidence>
<dbReference type="Pfam" id="PF07690">
    <property type="entry name" value="MFS_1"/>
    <property type="match status" value="1"/>
</dbReference>
<feature type="transmembrane region" description="Helical" evidence="5">
    <location>
        <begin position="32"/>
        <end position="55"/>
    </location>
</feature>
<evidence type="ECO:0000256" key="4">
    <source>
        <dbReference type="ARBA" id="ARBA00023136"/>
    </source>
</evidence>
<feature type="transmembrane region" description="Helical" evidence="5">
    <location>
        <begin position="96"/>
        <end position="116"/>
    </location>
</feature>
<dbReference type="Gene3D" id="1.20.1250.20">
    <property type="entry name" value="MFS general substrate transporter like domains"/>
    <property type="match status" value="2"/>
</dbReference>
<proteinExistence type="predicted"/>
<sequence>MATDEYTTLIRHTADDDLHNQSERNVGRLRCLVIETAVFLFFVAHGIAIPVNVFYAHSRLQTQQHGKNYSCKTFENRTSFSNDTKVEQDEMAQFMMYNKVVNVIGIIPAIFFGPIVDKVGRKVGILIPTIGILGKAILFYLFMSLDLSMYYLLIGCGIENISGGYAVMLLSCFGIIADITPPGKERAYRIAVIEALQAVTTSVAIVTTGFWIQNHDFRNPMILSAAASVCLLWVVLTVVPETLEITSGLTCSPGLFLRCCSVYRKSKYFPERRWMMVTALVCFILTVSVNFSKSNIQQMVLMYAPFCWGEVKITLYVSCGLIVCWFTILVVSKLLQTLVKLQDLSLGIIGCFSSITSLLIFAFASTDKIAYLATGAGGFIRLIIPMIRSFSSRHVLLKEQGALFAGFAAVEVVTAAVAGSLSDYIYSKTYSFDRGFIFLCMAALMIVTLGLFLLLRVKTKDEVASGYRRLPEDDCPYERIN</sequence>
<feature type="transmembrane region" description="Helical" evidence="5">
    <location>
        <begin position="402"/>
        <end position="421"/>
    </location>
</feature>
<comment type="caution">
    <text evidence="6">The sequence shown here is derived from an EMBL/GenBank/DDBJ whole genome shotgun (WGS) entry which is preliminary data.</text>
</comment>
<feature type="transmembrane region" description="Helical" evidence="5">
    <location>
        <begin position="274"/>
        <end position="293"/>
    </location>
</feature>
<accession>A0AAN8Q2V1</accession>
<keyword evidence="4 5" id="KW-0472">Membrane</keyword>
<feature type="transmembrane region" description="Helical" evidence="5">
    <location>
        <begin position="313"/>
        <end position="332"/>
    </location>
</feature>
<name>A0AAN8Q2V1_PATCE</name>
<evidence type="ECO:0008006" key="8">
    <source>
        <dbReference type="Google" id="ProtNLM"/>
    </source>
</evidence>
<keyword evidence="2 5" id="KW-0812">Transmembrane</keyword>
<feature type="transmembrane region" description="Helical" evidence="5">
    <location>
        <begin position="188"/>
        <end position="212"/>
    </location>
</feature>